<evidence type="ECO:0000313" key="3">
    <source>
        <dbReference type="EMBL" id="DAE00791.1"/>
    </source>
</evidence>
<feature type="domain" description="HTH cro/C1-type" evidence="2">
    <location>
        <begin position="3"/>
        <end position="57"/>
    </location>
</feature>
<keyword evidence="1" id="KW-0238">DNA-binding</keyword>
<dbReference type="Pfam" id="PF01381">
    <property type="entry name" value="HTH_3"/>
    <property type="match status" value="1"/>
</dbReference>
<dbReference type="GO" id="GO:0003677">
    <property type="term" value="F:DNA binding"/>
    <property type="evidence" value="ECO:0007669"/>
    <property type="project" value="UniProtKB-KW"/>
</dbReference>
<accession>A0A8S5P132</accession>
<dbReference type="InterPro" id="IPR001387">
    <property type="entry name" value="Cro/C1-type_HTH"/>
</dbReference>
<dbReference type="CDD" id="cd00093">
    <property type="entry name" value="HTH_XRE"/>
    <property type="match status" value="1"/>
</dbReference>
<dbReference type="SUPFAM" id="SSF47413">
    <property type="entry name" value="lambda repressor-like DNA-binding domains"/>
    <property type="match status" value="1"/>
</dbReference>
<evidence type="ECO:0000256" key="1">
    <source>
        <dbReference type="ARBA" id="ARBA00023125"/>
    </source>
</evidence>
<dbReference type="PANTHER" id="PTHR46558:SF11">
    <property type="entry name" value="HTH-TYPE TRANSCRIPTIONAL REGULATOR XRE"/>
    <property type="match status" value="1"/>
</dbReference>
<reference evidence="3" key="1">
    <citation type="journal article" date="2021" name="Proc. Natl. Acad. Sci. U.S.A.">
        <title>A Catalog of Tens of Thousands of Viruses from Human Metagenomes Reveals Hidden Associations with Chronic Diseases.</title>
        <authorList>
            <person name="Tisza M.J."/>
            <person name="Buck C.B."/>
        </authorList>
    </citation>
    <scope>NUCLEOTIDE SEQUENCE</scope>
    <source>
        <strain evidence="3">CtEqU3</strain>
    </source>
</reference>
<dbReference type="EMBL" id="BK015311">
    <property type="protein sequence ID" value="DAE00791.1"/>
    <property type="molecule type" value="Genomic_DNA"/>
</dbReference>
<evidence type="ECO:0000259" key="2">
    <source>
        <dbReference type="PROSITE" id="PS50943"/>
    </source>
</evidence>
<name>A0A8S5P132_9CAUD</name>
<dbReference type="PANTHER" id="PTHR46558">
    <property type="entry name" value="TRACRIPTIONAL REGULATORY PROTEIN-RELATED-RELATED"/>
    <property type="match status" value="1"/>
</dbReference>
<sequence>MVIRALREAAGMKQYELAARMGVKQASVCAWESGENYPSVENLMKLADIFHCSIDELLGRPAAGA</sequence>
<dbReference type="PROSITE" id="PS50943">
    <property type="entry name" value="HTH_CROC1"/>
    <property type="match status" value="1"/>
</dbReference>
<organism evidence="3">
    <name type="scientific">Siphoviridae sp. ctEqU3</name>
    <dbReference type="NCBI Taxonomy" id="2825399"/>
    <lineage>
        <taxon>Viruses</taxon>
        <taxon>Duplodnaviria</taxon>
        <taxon>Heunggongvirae</taxon>
        <taxon>Uroviricota</taxon>
        <taxon>Caudoviricetes</taxon>
    </lineage>
</organism>
<dbReference type="InterPro" id="IPR010982">
    <property type="entry name" value="Lambda_DNA-bd_dom_sf"/>
</dbReference>
<dbReference type="SMART" id="SM00530">
    <property type="entry name" value="HTH_XRE"/>
    <property type="match status" value="1"/>
</dbReference>
<proteinExistence type="predicted"/>
<dbReference type="Gene3D" id="1.10.260.40">
    <property type="entry name" value="lambda repressor-like DNA-binding domains"/>
    <property type="match status" value="1"/>
</dbReference>
<protein>
    <submittedName>
        <fullName evidence="3">Helix-turn-helix domain protein</fullName>
    </submittedName>
</protein>